<organism evidence="10 11">
    <name type="scientific">Pseudomonas fluorescens</name>
    <dbReference type="NCBI Taxonomy" id="294"/>
    <lineage>
        <taxon>Bacteria</taxon>
        <taxon>Pseudomonadati</taxon>
        <taxon>Pseudomonadota</taxon>
        <taxon>Gammaproteobacteria</taxon>
        <taxon>Pseudomonadales</taxon>
        <taxon>Pseudomonadaceae</taxon>
        <taxon>Pseudomonas</taxon>
    </lineage>
</organism>
<evidence type="ECO:0000256" key="5">
    <source>
        <dbReference type="ARBA" id="ARBA00022692"/>
    </source>
</evidence>
<comment type="subcellular location">
    <subcellularLocation>
        <location evidence="1">Cell inner membrane</location>
        <topology evidence="1">Multi-pass membrane protein</topology>
    </subcellularLocation>
</comment>
<evidence type="ECO:0000256" key="3">
    <source>
        <dbReference type="ARBA" id="ARBA00022475"/>
    </source>
</evidence>
<feature type="transmembrane region" description="Helical" evidence="8">
    <location>
        <begin position="349"/>
        <end position="367"/>
    </location>
</feature>
<evidence type="ECO:0000256" key="1">
    <source>
        <dbReference type="ARBA" id="ARBA00004429"/>
    </source>
</evidence>
<proteinExistence type="predicted"/>
<dbReference type="PROSITE" id="PS50850">
    <property type="entry name" value="MFS"/>
    <property type="match status" value="1"/>
</dbReference>
<evidence type="ECO:0000256" key="2">
    <source>
        <dbReference type="ARBA" id="ARBA00022448"/>
    </source>
</evidence>
<dbReference type="InterPro" id="IPR026032">
    <property type="entry name" value="HcaT-like"/>
</dbReference>
<keyword evidence="5 8" id="KW-0812">Transmembrane</keyword>
<feature type="transmembrane region" description="Helical" evidence="8">
    <location>
        <begin position="154"/>
        <end position="173"/>
    </location>
</feature>
<dbReference type="SUPFAM" id="SSF103473">
    <property type="entry name" value="MFS general substrate transporter"/>
    <property type="match status" value="1"/>
</dbReference>
<feature type="transmembrane region" description="Helical" evidence="8">
    <location>
        <begin position="289"/>
        <end position="305"/>
    </location>
</feature>
<keyword evidence="7 8" id="KW-0472">Membrane</keyword>
<dbReference type="PANTHER" id="PTHR23522:SF10">
    <property type="entry name" value="3-PHENYLPROPIONIC ACID TRANSPORTER-RELATED"/>
    <property type="match status" value="1"/>
</dbReference>
<sequence length="408" mass="44706">MSELVVASELARAGLRSSPNNMLPPLPYWRLSSFYLFYFALLGATAPFLALYFDHLGFSSARIGELVAIPMLMRCVAPNLWGWIGDYTGRRLAIVRFGAVCTLASFCLIFVSKTYAWLALVMALHAFFWHAVLPQFEVITLAHLHKQTSRYSQIRLWGSIGFILTVVVMGRLFDWLSLDIYPVVVVVIMAGIIGASLWVPNAQPASHGNRLAGDGFLKQLGSPGVLAFYACVALMQMSHGPYYTFLTLHLEHLGYSRGVIGLLWALGVVAEVLMFLAMSRILARFSVRRVLLASFLLAALRWWLLGSFAEVFWLLLVAQLMHAATFGSFHAAAIAFVQRSFGDRQQGQGQALYAALAGTGGALGALYSGYSWNLLGPTFTFSIASLAALAAAIIIGLRLQEPNQGTVQ</sequence>
<keyword evidence="4" id="KW-0997">Cell inner membrane</keyword>
<dbReference type="Pfam" id="PF12832">
    <property type="entry name" value="MFS_1_like"/>
    <property type="match status" value="1"/>
</dbReference>
<evidence type="ECO:0000259" key="9">
    <source>
        <dbReference type="PROSITE" id="PS50850"/>
    </source>
</evidence>
<evidence type="ECO:0000256" key="4">
    <source>
        <dbReference type="ARBA" id="ARBA00022519"/>
    </source>
</evidence>
<dbReference type="InterPro" id="IPR020846">
    <property type="entry name" value="MFS_dom"/>
</dbReference>
<evidence type="ECO:0000256" key="6">
    <source>
        <dbReference type="ARBA" id="ARBA00022989"/>
    </source>
</evidence>
<feature type="transmembrane region" description="Helical" evidence="8">
    <location>
        <begin position="34"/>
        <end position="53"/>
    </location>
</feature>
<feature type="transmembrane region" description="Helical" evidence="8">
    <location>
        <begin position="258"/>
        <end position="277"/>
    </location>
</feature>
<evidence type="ECO:0000313" key="10">
    <source>
        <dbReference type="EMBL" id="KWV85247.1"/>
    </source>
</evidence>
<dbReference type="PIRSF" id="PIRSF004925">
    <property type="entry name" value="HcaT"/>
    <property type="match status" value="1"/>
</dbReference>
<dbReference type="Proteomes" id="UP000061348">
    <property type="component" value="Unassembled WGS sequence"/>
</dbReference>
<accession>A0A109LCE6</accession>
<dbReference type="Gene3D" id="1.20.1250.20">
    <property type="entry name" value="MFS general substrate transporter like domains"/>
    <property type="match status" value="2"/>
</dbReference>
<keyword evidence="2" id="KW-0813">Transport</keyword>
<feature type="transmembrane region" description="Helical" evidence="8">
    <location>
        <begin position="220"/>
        <end position="238"/>
    </location>
</feature>
<dbReference type="CDD" id="cd17335">
    <property type="entry name" value="MFS_MFSD6"/>
    <property type="match status" value="1"/>
</dbReference>
<dbReference type="GO" id="GO:0005886">
    <property type="term" value="C:plasma membrane"/>
    <property type="evidence" value="ECO:0007669"/>
    <property type="project" value="UniProtKB-SubCell"/>
</dbReference>
<dbReference type="InterPro" id="IPR036259">
    <property type="entry name" value="MFS_trans_sf"/>
</dbReference>
<reference evidence="10 11" key="1">
    <citation type="submission" date="2015-05" db="EMBL/GenBank/DDBJ databases">
        <title>A genomic and transcriptomic approach to investigate the blue pigment phenotype in Pseudomonas fluorescens.</title>
        <authorList>
            <person name="Andreani N.A."/>
            <person name="Cardazzo B."/>
        </authorList>
    </citation>
    <scope>NUCLEOTIDE SEQUENCE [LARGE SCALE GENOMIC DNA]</scope>
    <source>
        <strain evidence="10 11">Ps_22</strain>
    </source>
</reference>
<evidence type="ECO:0000313" key="11">
    <source>
        <dbReference type="Proteomes" id="UP000061348"/>
    </source>
</evidence>
<feature type="domain" description="Major facilitator superfamily (MFS) profile" evidence="9">
    <location>
        <begin position="163"/>
        <end position="408"/>
    </location>
</feature>
<dbReference type="AlphaFoldDB" id="A0A109LCE6"/>
<dbReference type="NCBIfam" id="NF037955">
    <property type="entry name" value="mfs"/>
    <property type="match status" value="1"/>
</dbReference>
<feature type="transmembrane region" description="Helical" evidence="8">
    <location>
        <begin position="179"/>
        <end position="199"/>
    </location>
</feature>
<dbReference type="EMBL" id="LCYA01000138">
    <property type="protein sequence ID" value="KWV85247.1"/>
    <property type="molecule type" value="Genomic_DNA"/>
</dbReference>
<feature type="transmembrane region" description="Helical" evidence="8">
    <location>
        <begin position="379"/>
        <end position="399"/>
    </location>
</feature>
<dbReference type="GO" id="GO:0030395">
    <property type="term" value="F:lactose binding"/>
    <property type="evidence" value="ECO:0007669"/>
    <property type="project" value="TreeGrafter"/>
</dbReference>
<keyword evidence="6 8" id="KW-1133">Transmembrane helix</keyword>
<gene>
    <name evidence="10" type="primary">hcaT</name>
    <name evidence="10" type="ORF">PFLmoz3_05191</name>
</gene>
<feature type="transmembrane region" description="Helical" evidence="8">
    <location>
        <begin position="117"/>
        <end position="142"/>
    </location>
</feature>
<comment type="caution">
    <text evidence="10">The sequence shown here is derived from an EMBL/GenBank/DDBJ whole genome shotgun (WGS) entry which is preliminary data.</text>
</comment>
<name>A0A109LCE6_PSEFL</name>
<dbReference type="PANTHER" id="PTHR23522">
    <property type="entry name" value="BLL5896 PROTEIN"/>
    <property type="match status" value="1"/>
</dbReference>
<feature type="transmembrane region" description="Helical" evidence="8">
    <location>
        <begin position="311"/>
        <end position="337"/>
    </location>
</feature>
<feature type="transmembrane region" description="Helical" evidence="8">
    <location>
        <begin position="93"/>
        <end position="111"/>
    </location>
</feature>
<evidence type="ECO:0000256" key="8">
    <source>
        <dbReference type="SAM" id="Phobius"/>
    </source>
</evidence>
<protein>
    <submittedName>
        <fullName evidence="10">Putative 3-phenylpropionic acid transporter</fullName>
    </submittedName>
</protein>
<keyword evidence="3" id="KW-1003">Cell membrane</keyword>
<dbReference type="PATRIC" id="fig|294.194.peg.5759"/>
<dbReference type="GO" id="GO:0015528">
    <property type="term" value="F:lactose:proton symporter activity"/>
    <property type="evidence" value="ECO:0007669"/>
    <property type="project" value="TreeGrafter"/>
</dbReference>
<evidence type="ECO:0000256" key="7">
    <source>
        <dbReference type="ARBA" id="ARBA00023136"/>
    </source>
</evidence>
<dbReference type="InterPro" id="IPR024989">
    <property type="entry name" value="MFS_assoc_dom"/>
</dbReference>